<organism evidence="2">
    <name type="scientific">Tupanvirus deep ocean</name>
    <dbReference type="NCBI Taxonomy" id="2126984"/>
    <lineage>
        <taxon>Viruses</taxon>
        <taxon>Varidnaviria</taxon>
        <taxon>Bamfordvirae</taxon>
        <taxon>Nucleocytoviricota</taxon>
        <taxon>Megaviricetes</taxon>
        <taxon>Imitervirales</taxon>
        <taxon>Mimiviridae</taxon>
        <taxon>Megamimivirinae</taxon>
        <taxon>Tupanvirus</taxon>
        <taxon>Tupanvirus altamarinense</taxon>
    </lineage>
</organism>
<dbReference type="RefSeq" id="YP_010780923.1">
    <property type="nucleotide sequence ID" value="NC_075038.1"/>
</dbReference>
<dbReference type="GeneID" id="80517614"/>
<dbReference type="InterPro" id="IPR029151">
    <property type="entry name" value="Sensor-like_sf"/>
</dbReference>
<protein>
    <submittedName>
        <fullName evidence="2">Chemotaxis protein</fullName>
    </submittedName>
</protein>
<dbReference type="SUPFAM" id="SSF103190">
    <property type="entry name" value="Sensory domain-like"/>
    <property type="match status" value="1"/>
</dbReference>
<sequence>MSKQKLQEIVNKLLNKLKYEYKNVDRFSRKYPGTVATVFVHIEDDFIRISTTLKDSDGSEAVWTKLERSSLAYNTLIQGKTFIGEQELFGKKYFTMYEPEFRDDKHCVVSAVSVGIPLKKCKCTPKCIKCNN</sequence>
<evidence type="ECO:0000259" key="1">
    <source>
        <dbReference type="Pfam" id="PF17201"/>
    </source>
</evidence>
<name>A0A6N1NV31_9VIRU</name>
<accession>A0A6N1NV31</accession>
<reference evidence="2" key="2">
    <citation type="journal article" date="2018" name="Nat. Commun.">
        <title>Tailed giant Tupanvirus possesses the most complete translational apparatus of the known virosphere.</title>
        <authorList>
            <person name="Abrahao J."/>
            <person name="Silva L."/>
            <person name="Silva L.S."/>
            <person name="Khalil J.Y.B."/>
            <person name="Rodrigues R."/>
            <person name="Arantes T."/>
            <person name="Assis F."/>
            <person name="Boratto P."/>
            <person name="Andrade M."/>
            <person name="Kroon E.G."/>
            <person name="Ribeiro B."/>
            <person name="Bergier I."/>
            <person name="Seligmann H."/>
            <person name="Ghigo E."/>
            <person name="Colson P."/>
            <person name="Levasseur A."/>
            <person name="Kroemer G."/>
            <person name="Raoult D."/>
            <person name="La Scola B."/>
        </authorList>
    </citation>
    <scope>NUCLEOTIDE SEQUENCE [LARGE SCALE GENOMIC DNA]</scope>
    <source>
        <strain evidence="2">Deep ocean</strain>
    </source>
</reference>
<evidence type="ECO:0000313" key="2">
    <source>
        <dbReference type="EMBL" id="QKU34302.1"/>
    </source>
</evidence>
<dbReference type="InterPro" id="IPR033462">
    <property type="entry name" value="Cache_3-Cache_2"/>
</dbReference>
<dbReference type="EMBL" id="MF405918">
    <property type="protein sequence ID" value="QKU34302.1"/>
    <property type="molecule type" value="Genomic_DNA"/>
</dbReference>
<feature type="domain" description="Cache 3/Cache 2 fusion" evidence="1">
    <location>
        <begin position="15"/>
        <end position="118"/>
    </location>
</feature>
<dbReference type="Pfam" id="PF17201">
    <property type="entry name" value="Cache_3-Cache_2"/>
    <property type="match status" value="1"/>
</dbReference>
<dbReference type="KEGG" id="vg:80517614"/>
<reference evidence="2" key="1">
    <citation type="submission" date="2017-06" db="EMBL/GenBank/DDBJ databases">
        <authorList>
            <person name="Assis F.L."/>
            <person name="Abrahao J.S."/>
            <person name="Silva L."/>
            <person name="Khalil J.B."/>
            <person name="Rodrigues R."/>
            <person name="Silva L.S."/>
            <person name="Boratto P."/>
            <person name="Andrade M."/>
            <person name="Kroon E.G."/>
            <person name="Ribeiro B."/>
            <person name="Bergier I."/>
            <person name="Seligmann H."/>
            <person name="Ghigo E."/>
            <person name="Colson P."/>
            <person name="Levasseur A."/>
            <person name="Raoult D."/>
            <person name="Scola B.L."/>
        </authorList>
    </citation>
    <scope>NUCLEOTIDE SEQUENCE</scope>
    <source>
        <strain evidence="2">Deep ocean</strain>
    </source>
</reference>
<proteinExistence type="predicted"/>